<dbReference type="Proteomes" id="UP000319449">
    <property type="component" value="Unassembled WGS sequence"/>
</dbReference>
<sequence length="69" mass="7650">MLIIMKKNADEASLDHVKDFLITNNFDIHQSTGANRTIIGVIGNTETLNTGKLEQMPGVLQVIRIAKEE</sequence>
<organism evidence="2 3">
    <name type="scientific">Geobacter argillaceus</name>
    <dbReference type="NCBI Taxonomy" id="345631"/>
    <lineage>
        <taxon>Bacteria</taxon>
        <taxon>Pseudomonadati</taxon>
        <taxon>Thermodesulfobacteriota</taxon>
        <taxon>Desulfuromonadia</taxon>
        <taxon>Geobacterales</taxon>
        <taxon>Geobacteraceae</taxon>
        <taxon>Geobacter</taxon>
    </lineage>
</organism>
<comment type="caution">
    <text evidence="2">The sequence shown here is derived from an EMBL/GenBank/DDBJ whole genome shotgun (WGS) entry which is preliminary data.</text>
</comment>
<accession>A0A562VPM6</accession>
<dbReference type="AlphaFoldDB" id="A0A562VPM6"/>
<dbReference type="Pfam" id="PF18152">
    <property type="entry name" value="DAHP_snth_FXD"/>
    <property type="match status" value="1"/>
</dbReference>
<proteinExistence type="predicted"/>
<feature type="domain" description="DAHP synthase ferredoxin-like" evidence="1">
    <location>
        <begin position="1"/>
        <end position="67"/>
    </location>
</feature>
<evidence type="ECO:0000259" key="1">
    <source>
        <dbReference type="Pfam" id="PF18152"/>
    </source>
</evidence>
<dbReference type="EMBL" id="VLLN01000006">
    <property type="protein sequence ID" value="TWJ19792.1"/>
    <property type="molecule type" value="Genomic_DNA"/>
</dbReference>
<dbReference type="RefSeq" id="WP_145019933.1">
    <property type="nucleotide sequence ID" value="NZ_VLLN01000006.1"/>
</dbReference>
<dbReference type="Gene3D" id="3.30.70.1140">
    <property type="entry name" value="Phospho-2-dehydro-3-deoxyheptonate aldolase, domain 1"/>
    <property type="match status" value="1"/>
</dbReference>
<gene>
    <name evidence="2" type="ORF">JN12_01276</name>
</gene>
<reference evidence="2 3" key="1">
    <citation type="submission" date="2019-07" db="EMBL/GenBank/DDBJ databases">
        <title>Genomic Encyclopedia of Archaeal and Bacterial Type Strains, Phase II (KMG-II): from individual species to whole genera.</title>
        <authorList>
            <person name="Goeker M."/>
        </authorList>
    </citation>
    <scope>NUCLEOTIDE SEQUENCE [LARGE SCALE GENOMIC DNA]</scope>
    <source>
        <strain evidence="2 3">ATCC BAA-1139</strain>
    </source>
</reference>
<dbReference type="OrthoDB" id="5397816at2"/>
<evidence type="ECO:0000313" key="2">
    <source>
        <dbReference type="EMBL" id="TWJ19792.1"/>
    </source>
</evidence>
<dbReference type="SUPFAM" id="SSF51569">
    <property type="entry name" value="Aldolase"/>
    <property type="match status" value="1"/>
</dbReference>
<name>A0A562VPM6_9BACT</name>
<keyword evidence="3" id="KW-1185">Reference proteome</keyword>
<protein>
    <recommendedName>
        <fullName evidence="1">DAHP synthase ferredoxin-like domain-containing protein</fullName>
    </recommendedName>
</protein>
<evidence type="ECO:0000313" key="3">
    <source>
        <dbReference type="Proteomes" id="UP000319449"/>
    </source>
</evidence>
<dbReference type="InterPro" id="IPR041071">
    <property type="entry name" value="DAHP_snth_FXD"/>
</dbReference>